<keyword evidence="2" id="KW-0255">Endonuclease</keyword>
<feature type="domain" description="HTH cro/C1-type" evidence="1">
    <location>
        <begin position="6"/>
        <end position="61"/>
    </location>
</feature>
<proteinExistence type="predicted"/>
<dbReference type="SUPFAM" id="SSF52980">
    <property type="entry name" value="Restriction endonuclease-like"/>
    <property type="match status" value="1"/>
</dbReference>
<evidence type="ECO:0000313" key="3">
    <source>
        <dbReference type="Proteomes" id="UP000823894"/>
    </source>
</evidence>
<dbReference type="Gene3D" id="1.10.260.40">
    <property type="entry name" value="lambda repressor-like DNA-binding domains"/>
    <property type="match status" value="1"/>
</dbReference>
<keyword evidence="2" id="KW-0378">Hydrolase</keyword>
<dbReference type="Pfam" id="PF05685">
    <property type="entry name" value="Uma2"/>
    <property type="match status" value="1"/>
</dbReference>
<dbReference type="InterPro" id="IPR010982">
    <property type="entry name" value="Lambda_DNA-bd_dom_sf"/>
</dbReference>
<dbReference type="Pfam" id="PF01381">
    <property type="entry name" value="HTH_3"/>
    <property type="match status" value="1"/>
</dbReference>
<sequence>MTIKEMQERKRELGFTYAQIAELSGVPVGTVQKVLGGITLTPRYETIMALEQVLGESEGLLLRESANAYMTKKQGEYTLDDYYHVIPDDMRVELIDGVIYNMTAPTSAHQIIGGFIYSRLLQHVLNKGGACLPMISPLDVQLDCDEKTMVQPDVVIVCDRDKIINRCIYGAPDFIIEVLSKSTKKKDSVIKLNKYLNAGVREYWMIDPMKQKVIVYDFEHDDYPEIFGFDAKIPVGIWDGECVIDFAEVYEHVRFLYEREKK</sequence>
<dbReference type="CDD" id="cd00093">
    <property type="entry name" value="HTH_XRE"/>
    <property type="match status" value="1"/>
</dbReference>
<dbReference type="GO" id="GO:0003677">
    <property type="term" value="F:DNA binding"/>
    <property type="evidence" value="ECO:0007669"/>
    <property type="project" value="InterPro"/>
</dbReference>
<dbReference type="GO" id="GO:0004519">
    <property type="term" value="F:endonuclease activity"/>
    <property type="evidence" value="ECO:0007669"/>
    <property type="project" value="UniProtKB-KW"/>
</dbReference>
<dbReference type="CDD" id="cd06260">
    <property type="entry name" value="DUF820-like"/>
    <property type="match status" value="1"/>
</dbReference>
<dbReference type="InterPro" id="IPR001387">
    <property type="entry name" value="Cro/C1-type_HTH"/>
</dbReference>
<evidence type="ECO:0000313" key="2">
    <source>
        <dbReference type="EMBL" id="HJC38756.1"/>
    </source>
</evidence>
<organism evidence="2 3">
    <name type="scientific">Candidatus Mediterraneibacter faecigallinarum</name>
    <dbReference type="NCBI Taxonomy" id="2838669"/>
    <lineage>
        <taxon>Bacteria</taxon>
        <taxon>Bacillati</taxon>
        <taxon>Bacillota</taxon>
        <taxon>Clostridia</taxon>
        <taxon>Lachnospirales</taxon>
        <taxon>Lachnospiraceae</taxon>
        <taxon>Mediterraneibacter</taxon>
    </lineage>
</organism>
<name>A0A9D2NWD6_9FIRM</name>
<comment type="caution">
    <text evidence="2">The sequence shown here is derived from an EMBL/GenBank/DDBJ whole genome shotgun (WGS) entry which is preliminary data.</text>
</comment>
<reference evidence="2" key="2">
    <citation type="submission" date="2021-04" db="EMBL/GenBank/DDBJ databases">
        <authorList>
            <person name="Gilroy R."/>
        </authorList>
    </citation>
    <scope>NUCLEOTIDE SEQUENCE</scope>
    <source>
        <strain evidence="2">ChiGjej1B1-1692</strain>
    </source>
</reference>
<dbReference type="PANTHER" id="PTHR34107">
    <property type="entry name" value="SLL0198 PROTEIN-RELATED"/>
    <property type="match status" value="1"/>
</dbReference>
<dbReference type="AlphaFoldDB" id="A0A9D2NWD6"/>
<dbReference type="InterPro" id="IPR012296">
    <property type="entry name" value="Nuclease_put_TT1808"/>
</dbReference>
<dbReference type="InterPro" id="IPR011335">
    <property type="entry name" value="Restrct_endonuc-II-like"/>
</dbReference>
<reference evidence="2" key="1">
    <citation type="journal article" date="2021" name="PeerJ">
        <title>Extensive microbial diversity within the chicken gut microbiome revealed by metagenomics and culture.</title>
        <authorList>
            <person name="Gilroy R."/>
            <person name="Ravi A."/>
            <person name="Getino M."/>
            <person name="Pursley I."/>
            <person name="Horton D.L."/>
            <person name="Alikhan N.F."/>
            <person name="Baker D."/>
            <person name="Gharbi K."/>
            <person name="Hall N."/>
            <person name="Watson M."/>
            <person name="Adriaenssens E.M."/>
            <person name="Foster-Nyarko E."/>
            <person name="Jarju S."/>
            <person name="Secka A."/>
            <person name="Antonio M."/>
            <person name="Oren A."/>
            <person name="Chaudhuri R.R."/>
            <person name="La Ragione R."/>
            <person name="Hildebrand F."/>
            <person name="Pallen M.J."/>
        </authorList>
    </citation>
    <scope>NUCLEOTIDE SEQUENCE</scope>
    <source>
        <strain evidence="2">ChiGjej1B1-1692</strain>
    </source>
</reference>
<evidence type="ECO:0000259" key="1">
    <source>
        <dbReference type="PROSITE" id="PS50943"/>
    </source>
</evidence>
<protein>
    <submittedName>
        <fullName evidence="2">Uma2 family endonuclease</fullName>
    </submittedName>
</protein>
<dbReference type="SUPFAM" id="SSF47413">
    <property type="entry name" value="lambda repressor-like DNA-binding domains"/>
    <property type="match status" value="1"/>
</dbReference>
<keyword evidence="2" id="KW-0540">Nuclease</keyword>
<dbReference type="PROSITE" id="PS50943">
    <property type="entry name" value="HTH_CROC1"/>
    <property type="match status" value="1"/>
</dbReference>
<dbReference type="InterPro" id="IPR008538">
    <property type="entry name" value="Uma2"/>
</dbReference>
<dbReference type="EMBL" id="DWWK01000095">
    <property type="protein sequence ID" value="HJC38756.1"/>
    <property type="molecule type" value="Genomic_DNA"/>
</dbReference>
<gene>
    <name evidence="2" type="ORF">H9757_06810</name>
</gene>
<dbReference type="SMART" id="SM00530">
    <property type="entry name" value="HTH_XRE"/>
    <property type="match status" value="1"/>
</dbReference>
<dbReference type="Proteomes" id="UP000823894">
    <property type="component" value="Unassembled WGS sequence"/>
</dbReference>
<dbReference type="Gene3D" id="3.90.1570.10">
    <property type="entry name" value="tt1808, chain A"/>
    <property type="match status" value="1"/>
</dbReference>
<dbReference type="PANTHER" id="PTHR34107:SF4">
    <property type="entry name" value="SLL1222 PROTEIN"/>
    <property type="match status" value="1"/>
</dbReference>
<accession>A0A9D2NWD6</accession>